<dbReference type="Pfam" id="PF13715">
    <property type="entry name" value="CarbopepD_reg_2"/>
    <property type="match status" value="1"/>
</dbReference>
<dbReference type="NCBIfam" id="TIGR04057">
    <property type="entry name" value="SusC_RagA_signa"/>
    <property type="match status" value="1"/>
</dbReference>
<sequence>MHATQIKIRRKIKTYLELCIDYTLYLCSRYTLLIHLNESLFMTPKRSLVGVLTLLLCLPVFSWAQSKTVTGKITDASNGTPVPGASVTAKGSKVGTSSKADGSFSLTVPAATATLTISGVGFESQDVPVAADVIIVSLKAAASNLNEVVVIGYGTQRRRDVTGAITKVSAEKITSIAAPSFEAALQGKAPGVQVIQGSGLAGSGSVIRIRGIASIGAGADPLYVVDGIPIISDPFLRANNGGMNQNPLAAINPNDIESIEILKDAAAAGIYGSRGSNGVILITTKRGKSGQPSFNYNNKIGISTYANRPDFVSGSEWLQLRQEAWENDGNTGKAPLPGGLTWEQASKNNTDWWDQLTRNGFINEHSLSMTQGNKLVKSFVGATYSENQSYLKNNSYTRLGLRTNFDFTITPKFKATLSAAYNRGINKRVPAAWAGGLGDAMSTALPIYPVYNDDKTWFTGGANPVRRLNETIWRNTDNLIIGGLVLDYEVIKNLNVRVNGSYNYQNGIDDQWESGNWINDTQKPGLAKRSPYRGKNWVASGTATYNWTYKDDHRFTFLAGIEFQEKSFNNRVYVEKNSDKPFYKNRSLYKHALDSIKQTATPLNGPAYNAETFASAFGRINYVYKERYALQASIRRDGSSKFGPNKKYGVFPTISAGWTISQEDFMKDLTFINFLKLRASYGLTGNSNIPSGQYYDTYYAGNPYNTQPTLYPGNVGNPDLHWEETVNIDLAVEFAAFNNRITGEVAYYNKKTTDLLLNTAISPSTSFGTAFRNVDGSEILNQGVEVSLNAKVVNKKDLTFSIGGNIAKNYNELISLGGLSADAAGGGSNDTRVVTGYPIGTNYLVRYYGVDPNDGLPIWYDKAGKLTKTFSLDNRMPVGSVVPDFIGGINHNLSYKGFEFTSLWTFTIGGNIYDGSAKRQDGIVTDWVIRRDLLDRWQKPGDQAKFPRLTMNTGTYAGLSSEWQYNSTMFLYDASYLRLRELSLGYRFDPKMLTRLHVKGARVFVTGMNLLTFTKYPGGDPEIARDFESVTDRNLSPNITYLTPPQQKSWVIGLNVTF</sequence>
<evidence type="ECO:0000256" key="7">
    <source>
        <dbReference type="PROSITE-ProRule" id="PRU01360"/>
    </source>
</evidence>
<dbReference type="InterPro" id="IPR023997">
    <property type="entry name" value="TonB-dep_OMP_SusC/RagA_CS"/>
</dbReference>
<dbReference type="Gene3D" id="2.170.130.10">
    <property type="entry name" value="TonB-dependent receptor, plug domain"/>
    <property type="match status" value="1"/>
</dbReference>
<keyword evidence="5 7" id="KW-0472">Membrane</keyword>
<dbReference type="GO" id="GO:0009279">
    <property type="term" value="C:cell outer membrane"/>
    <property type="evidence" value="ECO:0007669"/>
    <property type="project" value="UniProtKB-SubCell"/>
</dbReference>
<dbReference type="NCBIfam" id="TIGR04056">
    <property type="entry name" value="OMP_RagA_SusC"/>
    <property type="match status" value="1"/>
</dbReference>
<comment type="subcellular location">
    <subcellularLocation>
        <location evidence="1 7">Cell outer membrane</location>
        <topology evidence="1 7">Multi-pass membrane protein</topology>
    </subcellularLocation>
</comment>
<dbReference type="InterPro" id="IPR008969">
    <property type="entry name" value="CarboxyPept-like_regulatory"/>
</dbReference>
<feature type="domain" description="TonB-dependent receptor plug" evidence="9">
    <location>
        <begin position="158"/>
        <end position="279"/>
    </location>
</feature>
<dbReference type="OrthoDB" id="9768177at2"/>
<dbReference type="PROSITE" id="PS52016">
    <property type="entry name" value="TONB_DEPENDENT_REC_3"/>
    <property type="match status" value="1"/>
</dbReference>
<evidence type="ECO:0000256" key="1">
    <source>
        <dbReference type="ARBA" id="ARBA00004571"/>
    </source>
</evidence>
<name>A0A3B7MUQ7_9BACT</name>
<proteinExistence type="inferred from homology"/>
<comment type="similarity">
    <text evidence="7">Belongs to the TonB-dependent receptor family.</text>
</comment>
<dbReference type="InterPro" id="IPR036942">
    <property type="entry name" value="Beta-barrel_TonB_sf"/>
</dbReference>
<dbReference type="KEGG" id="pseg:D3H65_24585"/>
<dbReference type="InterPro" id="IPR023996">
    <property type="entry name" value="TonB-dep_OMP_SusC/RagA"/>
</dbReference>
<dbReference type="InterPro" id="IPR037066">
    <property type="entry name" value="Plug_dom_sf"/>
</dbReference>
<evidence type="ECO:0000256" key="4">
    <source>
        <dbReference type="ARBA" id="ARBA00022692"/>
    </source>
</evidence>
<keyword evidence="8" id="KW-1133">Transmembrane helix</keyword>
<reference evidence="10 11" key="1">
    <citation type="submission" date="2018-09" db="EMBL/GenBank/DDBJ databases">
        <title>Genome sequencing of strain 6GH32-13.</title>
        <authorList>
            <person name="Weon H.-Y."/>
            <person name="Heo J."/>
            <person name="Kwon S.-W."/>
        </authorList>
    </citation>
    <scope>NUCLEOTIDE SEQUENCE [LARGE SCALE GENOMIC DNA]</scope>
    <source>
        <strain evidence="10 11">5GH32-13</strain>
    </source>
</reference>
<dbReference type="Gene3D" id="2.60.40.1120">
    <property type="entry name" value="Carboxypeptidase-like, regulatory domain"/>
    <property type="match status" value="1"/>
</dbReference>
<evidence type="ECO:0000256" key="8">
    <source>
        <dbReference type="SAM" id="Phobius"/>
    </source>
</evidence>
<keyword evidence="4 7" id="KW-0812">Transmembrane</keyword>
<accession>A0A3B7MUQ7</accession>
<protein>
    <submittedName>
        <fullName evidence="10">TonB-dependent receptor</fullName>
    </submittedName>
</protein>
<keyword evidence="10" id="KW-0675">Receptor</keyword>
<dbReference type="Gene3D" id="2.40.170.20">
    <property type="entry name" value="TonB-dependent receptor, beta-barrel domain"/>
    <property type="match status" value="1"/>
</dbReference>
<dbReference type="Proteomes" id="UP000263900">
    <property type="component" value="Chromosome"/>
</dbReference>
<keyword evidence="2 7" id="KW-0813">Transport</keyword>
<keyword evidence="11" id="KW-1185">Reference proteome</keyword>
<gene>
    <name evidence="10" type="ORF">D3H65_24585</name>
</gene>
<organism evidence="10 11">
    <name type="scientific">Paraflavitalea soli</name>
    <dbReference type="NCBI Taxonomy" id="2315862"/>
    <lineage>
        <taxon>Bacteria</taxon>
        <taxon>Pseudomonadati</taxon>
        <taxon>Bacteroidota</taxon>
        <taxon>Chitinophagia</taxon>
        <taxon>Chitinophagales</taxon>
        <taxon>Chitinophagaceae</taxon>
        <taxon>Paraflavitalea</taxon>
    </lineage>
</organism>
<dbReference type="EMBL" id="CP032157">
    <property type="protein sequence ID" value="AXY76969.1"/>
    <property type="molecule type" value="Genomic_DNA"/>
</dbReference>
<evidence type="ECO:0000313" key="11">
    <source>
        <dbReference type="Proteomes" id="UP000263900"/>
    </source>
</evidence>
<evidence type="ECO:0000259" key="9">
    <source>
        <dbReference type="Pfam" id="PF07715"/>
    </source>
</evidence>
<evidence type="ECO:0000256" key="5">
    <source>
        <dbReference type="ARBA" id="ARBA00023136"/>
    </source>
</evidence>
<dbReference type="SUPFAM" id="SSF49464">
    <property type="entry name" value="Carboxypeptidase regulatory domain-like"/>
    <property type="match status" value="1"/>
</dbReference>
<dbReference type="AlphaFoldDB" id="A0A3B7MUQ7"/>
<evidence type="ECO:0000256" key="6">
    <source>
        <dbReference type="ARBA" id="ARBA00023237"/>
    </source>
</evidence>
<keyword evidence="6 7" id="KW-0998">Cell outer membrane</keyword>
<evidence type="ECO:0000313" key="10">
    <source>
        <dbReference type="EMBL" id="AXY76969.1"/>
    </source>
</evidence>
<dbReference type="Pfam" id="PF07715">
    <property type="entry name" value="Plug"/>
    <property type="match status" value="1"/>
</dbReference>
<evidence type="ECO:0000256" key="3">
    <source>
        <dbReference type="ARBA" id="ARBA00022452"/>
    </source>
</evidence>
<dbReference type="InterPro" id="IPR012910">
    <property type="entry name" value="Plug_dom"/>
</dbReference>
<feature type="transmembrane region" description="Helical" evidence="8">
    <location>
        <begin position="47"/>
        <end position="64"/>
    </location>
</feature>
<dbReference type="SUPFAM" id="SSF56935">
    <property type="entry name" value="Porins"/>
    <property type="match status" value="1"/>
</dbReference>
<keyword evidence="3 7" id="KW-1134">Transmembrane beta strand</keyword>
<evidence type="ECO:0000256" key="2">
    <source>
        <dbReference type="ARBA" id="ARBA00022448"/>
    </source>
</evidence>
<dbReference type="InterPro" id="IPR039426">
    <property type="entry name" value="TonB-dep_rcpt-like"/>
</dbReference>